<dbReference type="InterPro" id="IPR007391">
    <property type="entry name" value="Vancomycin_resist_VanW"/>
</dbReference>
<protein>
    <recommendedName>
        <fullName evidence="1">YoaR-like putative peptidoglycan binding domain-containing protein</fullName>
    </recommendedName>
</protein>
<evidence type="ECO:0000313" key="3">
    <source>
        <dbReference type="Proteomes" id="UP000178964"/>
    </source>
</evidence>
<gene>
    <name evidence="2" type="ORF">A3A70_02450</name>
</gene>
<dbReference type="PANTHER" id="PTHR35788">
    <property type="entry name" value="EXPORTED PROTEIN-RELATED"/>
    <property type="match status" value="1"/>
</dbReference>
<organism evidence="2 3">
    <name type="scientific">candidate division WWE3 bacterium RIFCSPLOWO2_01_FULL_42_11</name>
    <dbReference type="NCBI Taxonomy" id="1802627"/>
    <lineage>
        <taxon>Bacteria</taxon>
        <taxon>Katanobacteria</taxon>
    </lineage>
</organism>
<evidence type="ECO:0000259" key="1">
    <source>
        <dbReference type="Pfam" id="PF12229"/>
    </source>
</evidence>
<dbReference type="AlphaFoldDB" id="A0A1F4VQ18"/>
<proteinExistence type="predicted"/>
<dbReference type="PANTHER" id="PTHR35788:SF1">
    <property type="entry name" value="EXPORTED PROTEIN"/>
    <property type="match status" value="1"/>
</dbReference>
<evidence type="ECO:0000313" key="2">
    <source>
        <dbReference type="EMBL" id="OGC59145.1"/>
    </source>
</evidence>
<reference evidence="2 3" key="1">
    <citation type="journal article" date="2016" name="Nat. Commun.">
        <title>Thousands of microbial genomes shed light on interconnected biogeochemical processes in an aquifer system.</title>
        <authorList>
            <person name="Anantharaman K."/>
            <person name="Brown C.T."/>
            <person name="Hug L.A."/>
            <person name="Sharon I."/>
            <person name="Castelle C.J."/>
            <person name="Probst A.J."/>
            <person name="Thomas B.C."/>
            <person name="Singh A."/>
            <person name="Wilkins M.J."/>
            <person name="Karaoz U."/>
            <person name="Brodie E.L."/>
            <person name="Williams K.H."/>
            <person name="Hubbard S.S."/>
            <person name="Banfield J.F."/>
        </authorList>
    </citation>
    <scope>NUCLEOTIDE SEQUENCE [LARGE SCALE GENOMIC DNA]</scope>
</reference>
<dbReference type="InterPro" id="IPR022029">
    <property type="entry name" value="YoaR-like_PG-bd"/>
</dbReference>
<dbReference type="STRING" id="1802627.A3A70_02450"/>
<name>A0A1F4VQ18_UNCKA</name>
<dbReference type="Pfam" id="PF04294">
    <property type="entry name" value="VanW"/>
    <property type="match status" value="1"/>
</dbReference>
<dbReference type="EMBL" id="MEVK01000023">
    <property type="protein sequence ID" value="OGC59145.1"/>
    <property type="molecule type" value="Genomic_DNA"/>
</dbReference>
<sequence length="577" mass="62954">MTSFLKSLIYGSVIMLLISVGVAAASLRTLSHKVIPGVSVNSLDLSGKSKPEATALLTNYLKAYGEQQIILINGNTRTSVTQKDLGFKFDEVKTVEMAYSVGRTGKLIERLKTIPITKIRGIALTPAYTLDTEKLNAFVEDLATNSANIGSNSSYLLNEQNQLVSVVGKEGDEIATTDLKNILITNLQNLNFSDIWVPLKPNVNVLSEQELNFLKPQAQGIIEKRITLSYLSRKYELTPMDKLNLLNPTKTASGILQIDFNSEHLQNLLTKIGKEVNVEAQDGELEIAKGRVTKFIPPRDGTQIDELKSAELIVSAMKESNTGEVVLPIIESKAKPLPQNELGILELVGEGSTQFQGSAAGRIHNIGLAASRVSGSIIPPGGVFSFNQSVGEITAKTGYDQAYIIQDRKTQLGTGGGVCQVSTTVYRAALKAGLDILERRPHAYRVGYYEPAGLDATVYGPYLDLKFKNNMEKHVLIWSYFDPYNSTLTFQMYGTNDGRMVELSNPMIKAGAPAPEPIYQEDSSLAPGVKKQVDFAVNGATALVTRRVTKEGQVLIDEKIASSYSPWQSIFLVGPED</sequence>
<accession>A0A1F4VQ18</accession>
<feature type="domain" description="YoaR-like putative peptidoglycan binding" evidence="1">
    <location>
        <begin position="80"/>
        <end position="190"/>
    </location>
</feature>
<comment type="caution">
    <text evidence="2">The sequence shown here is derived from an EMBL/GenBank/DDBJ whole genome shotgun (WGS) entry which is preliminary data.</text>
</comment>
<feature type="domain" description="YoaR-like putative peptidoglycan binding" evidence="1">
    <location>
        <begin position="256"/>
        <end position="324"/>
    </location>
</feature>
<dbReference type="Pfam" id="PF12229">
    <property type="entry name" value="PG_binding_4"/>
    <property type="match status" value="2"/>
</dbReference>
<dbReference type="Proteomes" id="UP000178964">
    <property type="component" value="Unassembled WGS sequence"/>
</dbReference>
<dbReference type="InterPro" id="IPR052913">
    <property type="entry name" value="Glycopeptide_resist_protein"/>
</dbReference>